<feature type="non-terminal residue" evidence="3">
    <location>
        <position position="592"/>
    </location>
</feature>
<feature type="region of interest" description="Disordered" evidence="1">
    <location>
        <begin position="278"/>
        <end position="306"/>
    </location>
</feature>
<gene>
    <name evidence="3" type="ORF">g.20262</name>
</gene>
<feature type="transmembrane region" description="Helical" evidence="2">
    <location>
        <begin position="66"/>
        <end position="85"/>
    </location>
</feature>
<feature type="compositionally biased region" description="Polar residues" evidence="1">
    <location>
        <begin position="296"/>
        <end position="305"/>
    </location>
</feature>
<reference evidence="3" key="1">
    <citation type="submission" date="2015-11" db="EMBL/GenBank/DDBJ databases">
        <title>De novo transcriptome assembly of four potential Pierce s Disease insect vectors from Arizona vineyards.</title>
        <authorList>
            <person name="Tassone E.E."/>
        </authorList>
    </citation>
    <scope>NUCLEOTIDE SEQUENCE</scope>
</reference>
<sequence length="592" mass="64767">MFIGCFTSSAMRLRGLMCGCWPRLCVASHVLCSVLYICAGAVQLIAGIFFLISLPVFKIGSNLWTGGWNVLVGVGGAVFSCVGDITPTKHHVLLYLTISVTVVNVVNLLVLELGEWRILMPDPIKKLIQQKHLQTLVLYARTTTSISTAVAAVTSFIDAQLMFWWLERCLPSRAPLQHNETVSDIEYIIPRVKSGSMGKNNSHNMLNQYAQSWVFDTDTVGSSQSDSPYNKLPPQFSGSKTVVLKRKQRPGVACDGVAEPPAQPVVLVEDTTNSDRQLPFMTSFSRTPSPVPGTSDGDSSSQCSNPPAIYECLERLTEPSVYRARLNTAIGANVDRTSPSVSPRPHSAVISEQVHYASLMMELNRTIETKFPPTVSQTASQRNSRRPSSRDDVLHKGSTSDAEFSKELEAALQLIQDLESPNAADTPSEAKPTFSADSDSEPTESLSAGKQCVIHSEGNKTIISLSPHKKYTSVVTIVPPENTDFPDRDAKEFTSSVYCNTHDTKELDSNVQVSTVSESTIDSRTTVESGRCSLADPCVSLPTKNGRVSKHKSFKDYSAVEFNNNTIHKSVVGRSVSLTEKDTNSLNRPRWS</sequence>
<evidence type="ECO:0000256" key="1">
    <source>
        <dbReference type="SAM" id="MobiDB-lite"/>
    </source>
</evidence>
<proteinExistence type="predicted"/>
<keyword evidence="2" id="KW-0472">Membrane</keyword>
<name>A0A1B6IJK8_9HEMI</name>
<organism evidence="3">
    <name type="scientific">Homalodisca liturata</name>
    <dbReference type="NCBI Taxonomy" id="320908"/>
    <lineage>
        <taxon>Eukaryota</taxon>
        <taxon>Metazoa</taxon>
        <taxon>Ecdysozoa</taxon>
        <taxon>Arthropoda</taxon>
        <taxon>Hexapoda</taxon>
        <taxon>Insecta</taxon>
        <taxon>Pterygota</taxon>
        <taxon>Neoptera</taxon>
        <taxon>Paraneoptera</taxon>
        <taxon>Hemiptera</taxon>
        <taxon>Auchenorrhyncha</taxon>
        <taxon>Membracoidea</taxon>
        <taxon>Cicadellidae</taxon>
        <taxon>Cicadellinae</taxon>
        <taxon>Proconiini</taxon>
        <taxon>Homalodisca</taxon>
    </lineage>
</organism>
<feature type="transmembrane region" description="Helical" evidence="2">
    <location>
        <begin position="21"/>
        <end position="54"/>
    </location>
</feature>
<feature type="region of interest" description="Disordered" evidence="1">
    <location>
        <begin position="370"/>
        <end position="402"/>
    </location>
</feature>
<keyword evidence="2" id="KW-1133">Transmembrane helix</keyword>
<accession>A0A1B6IJK8</accession>
<evidence type="ECO:0000256" key="2">
    <source>
        <dbReference type="SAM" id="Phobius"/>
    </source>
</evidence>
<dbReference type="AlphaFoldDB" id="A0A1B6IJK8"/>
<evidence type="ECO:0000313" key="3">
    <source>
        <dbReference type="EMBL" id="JAS87112.1"/>
    </source>
</evidence>
<feature type="transmembrane region" description="Helical" evidence="2">
    <location>
        <begin position="92"/>
        <end position="111"/>
    </location>
</feature>
<protein>
    <recommendedName>
        <fullName evidence="4">Transmembrane protein</fullName>
    </recommendedName>
</protein>
<feature type="region of interest" description="Disordered" evidence="1">
    <location>
        <begin position="420"/>
        <end position="447"/>
    </location>
</feature>
<dbReference type="EMBL" id="GECU01020594">
    <property type="protein sequence ID" value="JAS87112.1"/>
    <property type="molecule type" value="Transcribed_RNA"/>
</dbReference>
<keyword evidence="2" id="KW-0812">Transmembrane</keyword>
<feature type="compositionally biased region" description="Polar residues" evidence="1">
    <location>
        <begin position="278"/>
        <end position="288"/>
    </location>
</feature>
<evidence type="ECO:0008006" key="4">
    <source>
        <dbReference type="Google" id="ProtNLM"/>
    </source>
</evidence>